<dbReference type="AlphaFoldDB" id="A0A256AAT2"/>
<evidence type="ECO:0000313" key="2">
    <source>
        <dbReference type="EMBL" id="OYQ50788.1"/>
    </source>
</evidence>
<proteinExistence type="predicted"/>
<dbReference type="Proteomes" id="UP000216035">
    <property type="component" value="Unassembled WGS sequence"/>
</dbReference>
<reference evidence="2 3" key="1">
    <citation type="submission" date="2017-07" db="EMBL/GenBank/DDBJ databases">
        <title>Flavobacterium cyanobacteriorum sp. nov., isolated from cyanobacterial aggregates in a eutrophic lake.</title>
        <authorList>
            <person name="Cai H."/>
        </authorList>
    </citation>
    <scope>NUCLEOTIDE SEQUENCE [LARGE SCALE GENOMIC DNA]</scope>
    <source>
        <strain evidence="2 3">TH167</strain>
    </source>
</reference>
<evidence type="ECO:0000256" key="1">
    <source>
        <dbReference type="SAM" id="Coils"/>
    </source>
</evidence>
<dbReference type="RefSeq" id="WP_094484862.1">
    <property type="nucleotide sequence ID" value="NZ_NOXX01000057.1"/>
</dbReference>
<comment type="caution">
    <text evidence="2">The sequence shown here is derived from an EMBL/GenBank/DDBJ whole genome shotgun (WGS) entry which is preliminary data.</text>
</comment>
<evidence type="ECO:0000313" key="3">
    <source>
        <dbReference type="Proteomes" id="UP000216035"/>
    </source>
</evidence>
<dbReference type="EMBL" id="NOXX01000057">
    <property type="protein sequence ID" value="OYQ50788.1"/>
    <property type="molecule type" value="Genomic_DNA"/>
</dbReference>
<gene>
    <name evidence="2" type="ORF">CHX27_00670</name>
</gene>
<keyword evidence="3" id="KW-1185">Reference proteome</keyword>
<dbReference type="OrthoDB" id="3036093at2"/>
<feature type="coiled-coil region" evidence="1">
    <location>
        <begin position="281"/>
        <end position="308"/>
    </location>
</feature>
<accession>A0A256AAT2</accession>
<name>A0A256AAT2_9FLAO</name>
<organism evidence="2 3">
    <name type="scientific">Flavobacterium aurantiibacter</name>
    <dbReference type="NCBI Taxonomy" id="2023067"/>
    <lineage>
        <taxon>Bacteria</taxon>
        <taxon>Pseudomonadati</taxon>
        <taxon>Bacteroidota</taxon>
        <taxon>Flavobacteriia</taxon>
        <taxon>Flavobacteriales</taxon>
        <taxon>Flavobacteriaceae</taxon>
        <taxon>Flavobacterium</taxon>
    </lineage>
</organism>
<keyword evidence="1" id="KW-0175">Coiled coil</keyword>
<sequence length="616" mass="72388">MAKNKNISEVKYLWLPINLWNLNELFTTESISPISFYEERNFGNPVNRNEEAIEDTNNLILFDDAVQSPILLRISNTLFDTNYLTEIKSSKKSGLKSFKYSKTIYLKKGNFNVCFSSEVKLNEFLNNTFMLLEVKTTNKYKSDFIVIDKMTEKTAFYQAQLISDKTAFQPFYDRAFNQIKGLIYGCVIGSIGTLEEKEQNLISELSKLKNTIGSIHTDIVLSEEYSAFWLINIRKQIKDCQKSYIDNFSKQSDVLDTLLLRLEEIDNLNKMRCDELSKQKNSTYKRDYEKEQEVLEKIKRELYQYEYENGITSLKEEFEIIKLEERRKGELKGKTREYFKIGTEEYDRKQELKQLITKCEENQKYQILKREVNLQEERLRNFQFGFTQFDTSITEQFSRISEYLHEITKKTTNYFLSKNNKSNNFPDISFEIDIKKLADYYFNYSKDYTDFSVVFPTTLSKSINESELQLLGVAVNSILAKPQGRLGNFSEQKILEIIKDIGEHLPENPDKQTLRDYYKYRIGKNDSFTFPNNSVIASIIIFLMKLNGHDQINKMLVAKNIHNRQIAFLLYGAYLGFANMPKTFTNIVFDSDNTELFSYIDNYLFNPLGEIKLIDF</sequence>
<protein>
    <submittedName>
        <fullName evidence="2">Uncharacterized protein</fullName>
    </submittedName>
</protein>